<dbReference type="GO" id="GO:0003700">
    <property type="term" value="F:DNA-binding transcription factor activity"/>
    <property type="evidence" value="ECO:0007669"/>
    <property type="project" value="InterPro"/>
</dbReference>
<dbReference type="CDD" id="cd12148">
    <property type="entry name" value="fungal_TF_MHR"/>
    <property type="match status" value="1"/>
</dbReference>
<name>A0A9W9IK34_9EURO</name>
<reference evidence="4" key="2">
    <citation type="journal article" date="2023" name="IMA Fungus">
        <title>Comparative genomic study of the Penicillium genus elucidates a diverse pangenome and 15 lateral gene transfer events.</title>
        <authorList>
            <person name="Petersen C."/>
            <person name="Sorensen T."/>
            <person name="Nielsen M.R."/>
            <person name="Sondergaard T.E."/>
            <person name="Sorensen J.L."/>
            <person name="Fitzpatrick D.A."/>
            <person name="Frisvad J.C."/>
            <person name="Nielsen K.L."/>
        </authorList>
    </citation>
    <scope>NUCLEOTIDE SEQUENCE</scope>
    <source>
        <strain evidence="4">IBT 21917</strain>
    </source>
</reference>
<dbReference type="Proteomes" id="UP001146351">
    <property type="component" value="Unassembled WGS sequence"/>
</dbReference>
<evidence type="ECO:0000313" key="4">
    <source>
        <dbReference type="EMBL" id="KAJ5180494.1"/>
    </source>
</evidence>
<dbReference type="Pfam" id="PF04082">
    <property type="entry name" value="Fungal_trans"/>
    <property type="match status" value="1"/>
</dbReference>
<accession>A0A9W9IK34</accession>
<dbReference type="AlphaFoldDB" id="A0A9W9IK34"/>
<comment type="caution">
    <text evidence="4">The sequence shown here is derived from an EMBL/GenBank/DDBJ whole genome shotgun (WGS) entry which is preliminary data.</text>
</comment>
<evidence type="ECO:0000256" key="1">
    <source>
        <dbReference type="ARBA" id="ARBA00023242"/>
    </source>
</evidence>
<dbReference type="GO" id="GO:0008270">
    <property type="term" value="F:zinc ion binding"/>
    <property type="evidence" value="ECO:0007669"/>
    <property type="project" value="InterPro"/>
</dbReference>
<sequence>MAMEDVIGCDVSTARTLASPRARDPESSILSLTPTVLSSAKDAKREREEHVQILESRLRAVEDQLASIKGVDSTSQPHAFVGNPRKNTEPQTSNPGDGRSDVASAAMYEGDTSFTSQSVEARELAKTMASSSGVEMGSNITGTFDSLNHLLQSSSKQNPHRPDLPRSSTQSPLPAELVLALLQDFRVRKPMLFWSYPINDLALVERLCQKVYFSTQTVFPGDLAAMHGIFHFAMKEYIAKKDPLCQKVDFEHYAEVCRKSFHTEMESSQVLVVPTLENIIALIMGMLGYHRESTYQKSQDENVRSQRRIFWTVYNLDKSMSLLMGRPSYLQDFDIDAEYDAPSTDPAIRPWDEAFDTATKLAEIKGNIYNKLYSAAARKISENERIARINELEVALHQCQATRDKIDSSQVNDRSLHEISERTWDMTYYSTLTILLRASTSSETGNEIGPKCFEAARRGLQSHLKCFPDYTESDIFTVSDFANWVLLHSSFTPFIVIFLHAIAAVSMDDVKLLDDVVVTLYHAKHVSHASERLYNVCSSFAQAARSLVDAKRSCVGQYNEQRDSLQLDRFQSSAATLSNAPRDFADMDMMSYLTFPEAQDVSSLLGSWDHGQPPAMDLFGMNLSEFLE</sequence>
<protein>
    <submittedName>
        <fullName evidence="4">Fungal-specific transcription factor domain-containing protein</fullName>
    </submittedName>
</protein>
<dbReference type="InterPro" id="IPR007219">
    <property type="entry name" value="XnlR_reg_dom"/>
</dbReference>
<gene>
    <name evidence="4" type="ORF">N7492_003704</name>
</gene>
<reference evidence="4" key="1">
    <citation type="submission" date="2022-11" db="EMBL/GenBank/DDBJ databases">
        <authorList>
            <person name="Petersen C."/>
        </authorList>
    </citation>
    <scope>NUCLEOTIDE SEQUENCE</scope>
    <source>
        <strain evidence="4">IBT 21917</strain>
    </source>
</reference>
<dbReference type="PANTHER" id="PTHR46910:SF5">
    <property type="entry name" value="ZN(II)2CYS6 TRANSCRIPTION FACTOR (EUROFUNG)"/>
    <property type="match status" value="1"/>
</dbReference>
<keyword evidence="1" id="KW-0539">Nucleus</keyword>
<dbReference type="SMART" id="SM00906">
    <property type="entry name" value="Fungal_trans"/>
    <property type="match status" value="1"/>
</dbReference>
<keyword evidence="5" id="KW-1185">Reference proteome</keyword>
<feature type="region of interest" description="Disordered" evidence="2">
    <location>
        <begin position="68"/>
        <end position="102"/>
    </location>
</feature>
<dbReference type="InterPro" id="IPR050987">
    <property type="entry name" value="AtrR-like"/>
</dbReference>
<evidence type="ECO:0000259" key="3">
    <source>
        <dbReference type="SMART" id="SM00906"/>
    </source>
</evidence>
<feature type="region of interest" description="Disordered" evidence="2">
    <location>
        <begin position="1"/>
        <end position="27"/>
    </location>
</feature>
<feature type="domain" description="Xylanolytic transcriptional activator regulatory" evidence="3">
    <location>
        <begin position="272"/>
        <end position="346"/>
    </location>
</feature>
<evidence type="ECO:0000256" key="2">
    <source>
        <dbReference type="SAM" id="MobiDB-lite"/>
    </source>
</evidence>
<evidence type="ECO:0000313" key="5">
    <source>
        <dbReference type="Proteomes" id="UP001146351"/>
    </source>
</evidence>
<dbReference type="OrthoDB" id="103819at2759"/>
<dbReference type="GO" id="GO:0003677">
    <property type="term" value="F:DNA binding"/>
    <property type="evidence" value="ECO:0007669"/>
    <property type="project" value="InterPro"/>
</dbReference>
<dbReference type="GO" id="GO:0006351">
    <property type="term" value="P:DNA-templated transcription"/>
    <property type="evidence" value="ECO:0007669"/>
    <property type="project" value="InterPro"/>
</dbReference>
<dbReference type="EMBL" id="JAPQKO010000002">
    <property type="protein sequence ID" value="KAJ5180494.1"/>
    <property type="molecule type" value="Genomic_DNA"/>
</dbReference>
<proteinExistence type="predicted"/>
<dbReference type="PANTHER" id="PTHR46910">
    <property type="entry name" value="TRANSCRIPTION FACTOR PDR1"/>
    <property type="match status" value="1"/>
</dbReference>
<organism evidence="4 5">
    <name type="scientific">Penicillium capsulatum</name>
    <dbReference type="NCBI Taxonomy" id="69766"/>
    <lineage>
        <taxon>Eukaryota</taxon>
        <taxon>Fungi</taxon>
        <taxon>Dikarya</taxon>
        <taxon>Ascomycota</taxon>
        <taxon>Pezizomycotina</taxon>
        <taxon>Eurotiomycetes</taxon>
        <taxon>Eurotiomycetidae</taxon>
        <taxon>Eurotiales</taxon>
        <taxon>Aspergillaceae</taxon>
        <taxon>Penicillium</taxon>
    </lineage>
</organism>